<dbReference type="OrthoDB" id="1357022at2759"/>
<feature type="domain" description="CARD" evidence="2">
    <location>
        <begin position="1"/>
        <end position="79"/>
    </location>
</feature>
<dbReference type="GO" id="GO:0016874">
    <property type="term" value="F:ligase activity"/>
    <property type="evidence" value="ECO:0007669"/>
    <property type="project" value="UniProtKB-KW"/>
</dbReference>
<organism evidence="3 4">
    <name type="scientific">Lingula anatina</name>
    <name type="common">Brachiopod</name>
    <name type="synonym">Lingula unguis</name>
    <dbReference type="NCBI Taxonomy" id="7574"/>
    <lineage>
        <taxon>Eukaryota</taxon>
        <taxon>Metazoa</taxon>
        <taxon>Spiralia</taxon>
        <taxon>Lophotrochozoa</taxon>
        <taxon>Brachiopoda</taxon>
        <taxon>Linguliformea</taxon>
        <taxon>Lingulata</taxon>
        <taxon>Lingulida</taxon>
        <taxon>Linguloidea</taxon>
        <taxon>Lingulidae</taxon>
        <taxon>Lingula</taxon>
    </lineage>
</organism>
<feature type="compositionally biased region" description="Polar residues" evidence="1">
    <location>
        <begin position="348"/>
        <end position="360"/>
    </location>
</feature>
<keyword evidence="4" id="KW-0436">Ligase</keyword>
<feature type="compositionally biased region" description="Basic and acidic residues" evidence="1">
    <location>
        <begin position="405"/>
        <end position="414"/>
    </location>
</feature>
<dbReference type="SMART" id="SM00114">
    <property type="entry name" value="CARD"/>
    <property type="match status" value="1"/>
</dbReference>
<dbReference type="GO" id="GO:0002020">
    <property type="term" value="F:protease binding"/>
    <property type="evidence" value="ECO:0007669"/>
    <property type="project" value="InterPro"/>
</dbReference>
<feature type="region of interest" description="Disordered" evidence="1">
    <location>
        <begin position="342"/>
        <end position="414"/>
    </location>
</feature>
<dbReference type="InterPro" id="IPR037939">
    <property type="entry name" value="CRADD"/>
</dbReference>
<dbReference type="PANTHER" id="PTHR15034:SF5">
    <property type="entry name" value="DEATH DOMAIN-CONTAINING PROTEIN CRADD"/>
    <property type="match status" value="1"/>
</dbReference>
<sequence length="414" mass="48323">MDDKEKKVLIRLRTELASGIIVTDEFLDRLVQDGVLTQGMVEERVKESVSDREKMTTVLDMLPRRGPSAFQDLVRVLEEDYSWLAKRMKEVLKEEENNAKLGRGHGVARVHVDHDIRDDVNNFIHKQLGENKKVPLSNKKSIENALAAKIHRERTYWRDQLGDYETSLERHQFKVPNINLKLKRLCANFMRADSGGKAKNLSEMDDLEELEYHVEKLGFELEWYQETHRDCYITLNEVPSCGKPIVEVIREAIQMQEKRLAENVKRHELREEQFAMKIKDQSTQINELRDQNFALRRRLDEAITEKNNTECQLEDIVEEQREKDLKHEKELEELQQQLSELQEKTAPQKPQRSRNPSIGSNHGIGINVRGLAGRTGNAPASRTHSNRKWLPNNHGDKNLYANLRKSLDRINRQQ</sequence>
<gene>
    <name evidence="4" type="primary">LOC106171701</name>
</gene>
<dbReference type="SUPFAM" id="SSF47986">
    <property type="entry name" value="DEATH domain"/>
    <property type="match status" value="1"/>
</dbReference>
<dbReference type="GO" id="GO:0042981">
    <property type="term" value="P:regulation of apoptotic process"/>
    <property type="evidence" value="ECO:0007669"/>
    <property type="project" value="InterPro"/>
</dbReference>
<dbReference type="OMA" id="HRERTYW"/>
<dbReference type="Pfam" id="PF00619">
    <property type="entry name" value="CARD"/>
    <property type="match status" value="1"/>
</dbReference>
<dbReference type="InterPro" id="IPR001315">
    <property type="entry name" value="CARD"/>
</dbReference>
<dbReference type="KEGG" id="lak:106171701"/>
<dbReference type="InterPro" id="IPR011029">
    <property type="entry name" value="DEATH-like_dom_sf"/>
</dbReference>
<dbReference type="GO" id="GO:0070513">
    <property type="term" value="F:death domain binding"/>
    <property type="evidence" value="ECO:0007669"/>
    <property type="project" value="InterPro"/>
</dbReference>
<accession>A0A1S3JBN7</accession>
<dbReference type="InParanoid" id="A0A1S3JBN7"/>
<name>A0A1S3JBN7_LINAN</name>
<dbReference type="AlphaFoldDB" id="A0A1S3JBN7"/>
<evidence type="ECO:0000259" key="2">
    <source>
        <dbReference type="PROSITE" id="PS50209"/>
    </source>
</evidence>
<dbReference type="Gene3D" id="1.10.533.10">
    <property type="entry name" value="Death Domain, Fas"/>
    <property type="match status" value="1"/>
</dbReference>
<evidence type="ECO:0000313" key="3">
    <source>
        <dbReference type="Proteomes" id="UP000085678"/>
    </source>
</evidence>
<dbReference type="RefSeq" id="XP_013407601.1">
    <property type="nucleotide sequence ID" value="XM_013552147.1"/>
</dbReference>
<dbReference type="Proteomes" id="UP000085678">
    <property type="component" value="Unplaced"/>
</dbReference>
<reference evidence="4" key="1">
    <citation type="submission" date="2025-08" db="UniProtKB">
        <authorList>
            <consortium name="RefSeq"/>
        </authorList>
    </citation>
    <scope>IDENTIFICATION</scope>
    <source>
        <tissue evidence="4">Gonads</tissue>
    </source>
</reference>
<dbReference type="PANTHER" id="PTHR15034">
    <property type="entry name" value="DEATH DOMAIN-CONTAINING PROTEIN CRADD"/>
    <property type="match status" value="1"/>
</dbReference>
<proteinExistence type="predicted"/>
<dbReference type="PROSITE" id="PS50209">
    <property type="entry name" value="CARD"/>
    <property type="match status" value="1"/>
</dbReference>
<evidence type="ECO:0000313" key="4">
    <source>
        <dbReference type="RefSeq" id="XP_013407601.1"/>
    </source>
</evidence>
<evidence type="ECO:0000256" key="1">
    <source>
        <dbReference type="SAM" id="MobiDB-lite"/>
    </source>
</evidence>
<dbReference type="GeneID" id="106171701"/>
<protein>
    <submittedName>
        <fullName evidence="4">DNA ligase 1</fullName>
    </submittedName>
</protein>
<keyword evidence="3" id="KW-1185">Reference proteome</keyword>